<comment type="caution">
    <text evidence="2">The sequence shown here is derived from an EMBL/GenBank/DDBJ whole genome shotgun (WGS) entry which is preliminary data.</text>
</comment>
<evidence type="ECO:0000313" key="2">
    <source>
        <dbReference type="EMBL" id="KAI4538632.1"/>
    </source>
</evidence>
<gene>
    <name evidence="2" type="ORF">MG293_012035</name>
</gene>
<accession>A0AAD4Y917</accession>
<organism evidence="2 3">
    <name type="scientific">Ovis ammon polii</name>
    <dbReference type="NCBI Taxonomy" id="230172"/>
    <lineage>
        <taxon>Eukaryota</taxon>
        <taxon>Metazoa</taxon>
        <taxon>Chordata</taxon>
        <taxon>Craniata</taxon>
        <taxon>Vertebrata</taxon>
        <taxon>Euteleostomi</taxon>
        <taxon>Mammalia</taxon>
        <taxon>Eutheria</taxon>
        <taxon>Laurasiatheria</taxon>
        <taxon>Artiodactyla</taxon>
        <taxon>Ruminantia</taxon>
        <taxon>Pecora</taxon>
        <taxon>Bovidae</taxon>
        <taxon>Caprinae</taxon>
        <taxon>Ovis</taxon>
    </lineage>
</organism>
<name>A0AAD4Y917_OVIAM</name>
<sequence length="252" mass="28890">MAFAEGPSVERRVAAGSRTKSSLKSQILCRKKGLGMDQKTEEKKEKREKGKEEEITVFLLSLCISFGELSILFDWLHLFPVTRPIDYQQRGELGENQFRHTLILFPQPIFYTGPAGALLVFNLKQTLKSLFIRRRNFKGLVIPQSKVYNNRLFPAHSMEMANPSGLDGGLRGKDDFQQTWSPAVCTCPISQPDHSLGRKMAEIKEKFYKAERFGLFSHLLVESRKPEEPFTSPCSHPDRHQLAPLQWLREKL</sequence>
<proteinExistence type="predicted"/>
<feature type="region of interest" description="Disordered" evidence="1">
    <location>
        <begin position="1"/>
        <end position="25"/>
    </location>
</feature>
<evidence type="ECO:0000256" key="1">
    <source>
        <dbReference type="SAM" id="MobiDB-lite"/>
    </source>
</evidence>
<dbReference type="Proteomes" id="UP001214576">
    <property type="component" value="Unassembled WGS sequence"/>
</dbReference>
<dbReference type="AlphaFoldDB" id="A0AAD4Y917"/>
<keyword evidence="3" id="KW-1185">Reference proteome</keyword>
<reference evidence="2" key="1">
    <citation type="submission" date="2022-03" db="EMBL/GenBank/DDBJ databases">
        <title>Genomic analyses of argali, domestic sheep and their hybrids provide insights into chromosomal evolution, heterosis and genetic basis of agronomic traits.</title>
        <authorList>
            <person name="Li M."/>
        </authorList>
    </citation>
    <scope>NUCLEOTIDE SEQUENCE</scope>
    <source>
        <strain evidence="2">CAU-MHL-2022a</strain>
        <tissue evidence="2">Skin</tissue>
    </source>
</reference>
<dbReference type="EMBL" id="JAKZEL010000013">
    <property type="protein sequence ID" value="KAI4538632.1"/>
    <property type="molecule type" value="Genomic_DNA"/>
</dbReference>
<protein>
    <submittedName>
        <fullName evidence="2">Uncharacterized protein</fullName>
    </submittedName>
</protein>
<evidence type="ECO:0000313" key="3">
    <source>
        <dbReference type="Proteomes" id="UP001214576"/>
    </source>
</evidence>